<dbReference type="GO" id="GO:0006915">
    <property type="term" value="P:apoptotic process"/>
    <property type="evidence" value="ECO:0007669"/>
    <property type="project" value="UniProtKB-KW"/>
</dbReference>
<dbReference type="AlphaFoldDB" id="A0ABD0L3Z2"/>
<dbReference type="Gene3D" id="3.40.50.1460">
    <property type="match status" value="2"/>
</dbReference>
<dbReference type="SUPFAM" id="SSF47986">
    <property type="entry name" value="DEATH domain"/>
    <property type="match status" value="1"/>
</dbReference>
<dbReference type="PANTHER" id="PTHR47901">
    <property type="entry name" value="CASPASE RECRUITMENT DOMAIN-CONTAINING PROTEIN 18"/>
    <property type="match status" value="1"/>
</dbReference>
<dbReference type="SMART" id="SM00115">
    <property type="entry name" value="CASc"/>
    <property type="match status" value="1"/>
</dbReference>
<accession>A0ABD0L3Z2</accession>
<feature type="domain" description="Caspase family p10" evidence="9">
    <location>
        <begin position="326"/>
        <end position="409"/>
    </location>
</feature>
<dbReference type="Proteomes" id="UP001519460">
    <property type="component" value="Unassembled WGS sequence"/>
</dbReference>
<dbReference type="InterPro" id="IPR015917">
    <property type="entry name" value="Pept_C14A"/>
</dbReference>
<evidence type="ECO:0000259" key="10">
    <source>
        <dbReference type="PROSITE" id="PS50208"/>
    </source>
</evidence>
<gene>
    <name evidence="12" type="ORF">BaRGS_00014607</name>
</gene>
<dbReference type="PROSITE" id="PS50208">
    <property type="entry name" value="CASPASE_P20"/>
    <property type="match status" value="1"/>
</dbReference>
<evidence type="ECO:0000256" key="5">
    <source>
        <dbReference type="ARBA" id="ARBA00022807"/>
    </source>
</evidence>
<dbReference type="Pfam" id="PF00619">
    <property type="entry name" value="CARD"/>
    <property type="match status" value="1"/>
</dbReference>
<organism evidence="12 13">
    <name type="scientific">Batillaria attramentaria</name>
    <dbReference type="NCBI Taxonomy" id="370345"/>
    <lineage>
        <taxon>Eukaryota</taxon>
        <taxon>Metazoa</taxon>
        <taxon>Spiralia</taxon>
        <taxon>Lophotrochozoa</taxon>
        <taxon>Mollusca</taxon>
        <taxon>Gastropoda</taxon>
        <taxon>Caenogastropoda</taxon>
        <taxon>Sorbeoconcha</taxon>
        <taxon>Cerithioidea</taxon>
        <taxon>Batillariidae</taxon>
        <taxon>Batillaria</taxon>
    </lineage>
</organism>
<comment type="caution">
    <text evidence="12">The sequence shown here is derived from an EMBL/GenBank/DDBJ whole genome shotgun (WGS) entry which is preliminary data.</text>
</comment>
<dbReference type="InterPro" id="IPR002398">
    <property type="entry name" value="Pept_C14"/>
</dbReference>
<evidence type="ECO:0000259" key="11">
    <source>
        <dbReference type="PROSITE" id="PS50209"/>
    </source>
</evidence>
<protein>
    <recommendedName>
        <fullName evidence="14">CARD domain-containing protein</fullName>
    </recommendedName>
</protein>
<keyword evidence="2" id="KW-0645">Protease</keyword>
<feature type="compositionally biased region" description="Pro residues" evidence="8">
    <location>
        <begin position="156"/>
        <end position="167"/>
    </location>
</feature>
<dbReference type="InterPro" id="IPR011600">
    <property type="entry name" value="Pept_C14_caspase"/>
</dbReference>
<dbReference type="GO" id="GO:0008234">
    <property type="term" value="F:cysteine-type peptidase activity"/>
    <property type="evidence" value="ECO:0007669"/>
    <property type="project" value="UniProtKB-KW"/>
</dbReference>
<evidence type="ECO:0000256" key="4">
    <source>
        <dbReference type="ARBA" id="ARBA00022801"/>
    </source>
</evidence>
<dbReference type="PROSITE" id="PS50207">
    <property type="entry name" value="CASPASE_P10"/>
    <property type="match status" value="1"/>
</dbReference>
<keyword evidence="4" id="KW-0378">Hydrolase</keyword>
<dbReference type="SUPFAM" id="SSF52129">
    <property type="entry name" value="Caspase-like"/>
    <property type="match status" value="1"/>
</dbReference>
<dbReference type="InterPro" id="IPR029030">
    <property type="entry name" value="Caspase-like_dom_sf"/>
</dbReference>
<evidence type="ECO:0000313" key="12">
    <source>
        <dbReference type="EMBL" id="KAK7494134.1"/>
    </source>
</evidence>
<dbReference type="PANTHER" id="PTHR47901:SF8">
    <property type="entry name" value="CASPASE-3"/>
    <property type="match status" value="1"/>
</dbReference>
<evidence type="ECO:0000256" key="3">
    <source>
        <dbReference type="ARBA" id="ARBA00022703"/>
    </source>
</evidence>
<evidence type="ECO:0000256" key="8">
    <source>
        <dbReference type="SAM" id="MobiDB-lite"/>
    </source>
</evidence>
<evidence type="ECO:0000256" key="2">
    <source>
        <dbReference type="ARBA" id="ARBA00022670"/>
    </source>
</evidence>
<reference evidence="12 13" key="1">
    <citation type="journal article" date="2023" name="Sci. Data">
        <title>Genome assembly of the Korean intertidal mud-creeper Batillaria attramentaria.</title>
        <authorList>
            <person name="Patra A.K."/>
            <person name="Ho P.T."/>
            <person name="Jun S."/>
            <person name="Lee S.J."/>
            <person name="Kim Y."/>
            <person name="Won Y.J."/>
        </authorList>
    </citation>
    <scope>NUCLEOTIDE SEQUENCE [LARGE SCALE GENOMIC DNA]</scope>
    <source>
        <strain evidence="12">Wonlab-2016</strain>
    </source>
</reference>
<feature type="non-terminal residue" evidence="12">
    <location>
        <position position="1"/>
    </location>
</feature>
<evidence type="ECO:0000259" key="9">
    <source>
        <dbReference type="PROSITE" id="PS50207"/>
    </source>
</evidence>
<dbReference type="InterPro" id="IPR001315">
    <property type="entry name" value="CARD"/>
</dbReference>
<feature type="domain" description="CARD" evidence="11">
    <location>
        <begin position="41"/>
        <end position="130"/>
    </location>
</feature>
<sequence length="418" mass="46801">RCLPTQQRVSVTIPVKGLIWSCRNLFPVCLNGRSCSHHVTMNDAHKKHLTSIHGKLVRGISDVEGVVDGLIERGVLTQTLADRIGSPITTKRVRELLLMLPKRDIDAFDAFYAALVECDEGAAADLVRPDLAAQRRERKAASVLLNPGGPYSGVPYPQPVQDPIPVPPEEDELPDRWPDTNHDPMRVEVVRVKSLDMEARFHRAARGIGGMYYPMHHAKRGKFLLLNNENFENSDPKLTDREGTIMDQMALDMLFEQLDFHVVVKKNNTAEVKSVRSTACSRAAVDEGAGKSESDNVEEVTRALEEMNITPQDVEKKDATGEGPPPTKADIFVAMATVEDYVSFRNTEWGSWFTQAVVYVFSRFAHKYDLHQLMTRVNALVGKAKTSSKKLKQMSATKHSLRKDFYFFPGLSSEEGKQ</sequence>
<dbReference type="InterPro" id="IPR011029">
    <property type="entry name" value="DEATH-like_dom_sf"/>
</dbReference>
<keyword evidence="5" id="KW-0788">Thiol protease</keyword>
<evidence type="ECO:0008006" key="14">
    <source>
        <dbReference type="Google" id="ProtNLM"/>
    </source>
</evidence>
<comment type="similarity">
    <text evidence="1 7">Belongs to the peptidase C14A family.</text>
</comment>
<dbReference type="PROSITE" id="PS50209">
    <property type="entry name" value="CARD"/>
    <property type="match status" value="1"/>
</dbReference>
<dbReference type="InterPro" id="IPR001309">
    <property type="entry name" value="Pept_C14_p20"/>
</dbReference>
<proteinExistence type="inferred from homology"/>
<dbReference type="Pfam" id="PF00656">
    <property type="entry name" value="Peptidase_C14"/>
    <property type="match status" value="1"/>
</dbReference>
<keyword evidence="6" id="KW-0865">Zymogen</keyword>
<dbReference type="CDD" id="cd01671">
    <property type="entry name" value="CARD"/>
    <property type="match status" value="1"/>
</dbReference>
<feature type="domain" description="Caspase family p20" evidence="10">
    <location>
        <begin position="219"/>
        <end position="271"/>
    </location>
</feature>
<keyword evidence="3" id="KW-0053">Apoptosis</keyword>
<dbReference type="Gene3D" id="1.10.533.10">
    <property type="entry name" value="Death Domain, Fas"/>
    <property type="match status" value="1"/>
</dbReference>
<dbReference type="GO" id="GO:0006508">
    <property type="term" value="P:proteolysis"/>
    <property type="evidence" value="ECO:0007669"/>
    <property type="project" value="UniProtKB-KW"/>
</dbReference>
<evidence type="ECO:0000313" key="13">
    <source>
        <dbReference type="Proteomes" id="UP001519460"/>
    </source>
</evidence>
<evidence type="ECO:0000256" key="6">
    <source>
        <dbReference type="ARBA" id="ARBA00023145"/>
    </source>
</evidence>
<name>A0ABD0L3Z2_9CAEN</name>
<keyword evidence="13" id="KW-1185">Reference proteome</keyword>
<dbReference type="EMBL" id="JACVVK020000086">
    <property type="protein sequence ID" value="KAK7494134.1"/>
    <property type="molecule type" value="Genomic_DNA"/>
</dbReference>
<feature type="region of interest" description="Disordered" evidence="8">
    <location>
        <begin position="143"/>
        <end position="182"/>
    </location>
</feature>
<evidence type="ECO:0000256" key="1">
    <source>
        <dbReference type="ARBA" id="ARBA00010134"/>
    </source>
</evidence>
<evidence type="ECO:0000256" key="7">
    <source>
        <dbReference type="RuleBase" id="RU003971"/>
    </source>
</evidence>
<dbReference type="InterPro" id="IPR002138">
    <property type="entry name" value="Pept_C14_p10"/>
</dbReference>